<dbReference type="Proteomes" id="UP000809243">
    <property type="component" value="Unassembled WGS sequence"/>
</dbReference>
<evidence type="ECO:0000313" key="2">
    <source>
        <dbReference type="Proteomes" id="UP000809243"/>
    </source>
</evidence>
<reference evidence="1" key="1">
    <citation type="submission" date="2021-01" db="EMBL/GenBank/DDBJ databases">
        <title>Active Sulfur Cycling in an Early Earth Analoge.</title>
        <authorList>
            <person name="Hahn C.R."/>
            <person name="Youssef N.H."/>
            <person name="Elshahed M."/>
        </authorList>
    </citation>
    <scope>NUCLEOTIDE SEQUENCE</scope>
    <source>
        <strain evidence="1">Zod_Metabat.1151</strain>
    </source>
</reference>
<name>A0A938YXP4_9ARCH</name>
<comment type="caution">
    <text evidence="1">The sequence shown here is derived from an EMBL/GenBank/DDBJ whole genome shotgun (WGS) entry which is preliminary data.</text>
</comment>
<dbReference type="AlphaFoldDB" id="A0A938YXP4"/>
<sequence>MGKGLRHNLRRARRRLFSKFVRAKRRTEFQQRFKPSDMQEGLALGVVSSLRVEKAIPEVERLVKEAHAKIRASGLSEKYFGIDDSIVNGGVKWIPQEKREAASFYVLLKMAGIELKAEQIKALGLEKDIASLNRLIEIS</sequence>
<evidence type="ECO:0000313" key="1">
    <source>
        <dbReference type="EMBL" id="MBN2067243.1"/>
    </source>
</evidence>
<proteinExistence type="predicted"/>
<dbReference type="EMBL" id="JAFGDB010000034">
    <property type="protein sequence ID" value="MBN2067243.1"/>
    <property type="molecule type" value="Genomic_DNA"/>
</dbReference>
<organism evidence="1 2">
    <name type="scientific">Candidatus Iainarchaeum sp</name>
    <dbReference type="NCBI Taxonomy" id="3101447"/>
    <lineage>
        <taxon>Archaea</taxon>
        <taxon>Candidatus Iainarchaeota</taxon>
        <taxon>Candidatus Iainarchaeia</taxon>
        <taxon>Candidatus Iainarchaeales</taxon>
        <taxon>Candidatus Iainarchaeaceae</taxon>
        <taxon>Candidatus Iainarchaeum</taxon>
    </lineage>
</organism>
<gene>
    <name evidence="1" type="ORF">JW744_02135</name>
</gene>
<protein>
    <submittedName>
        <fullName evidence="1">Uncharacterized protein</fullName>
    </submittedName>
</protein>
<accession>A0A938YXP4</accession>